<dbReference type="OrthoDB" id="9859641at2"/>
<dbReference type="EMBL" id="ACQL01000090">
    <property type="protein sequence ID" value="EER47148.1"/>
    <property type="molecule type" value="Genomic_DNA"/>
</dbReference>
<keyword evidence="1" id="KW-0812">Transmembrane</keyword>
<dbReference type="AlphaFoldDB" id="C5S1P0"/>
<dbReference type="RefSeq" id="WP_005823803.1">
    <property type="nucleotide sequence ID" value="NZ_ACQL01000090.1"/>
</dbReference>
<protein>
    <submittedName>
        <fullName evidence="2">Uncharacterized protein</fullName>
    </submittedName>
</protein>
<comment type="caution">
    <text evidence="2">The sequence shown here is derived from an EMBL/GenBank/DDBJ whole genome shotgun (WGS) entry which is preliminary data.</text>
</comment>
<reference evidence="2 3" key="1">
    <citation type="journal article" date="2010" name="Vet. Microbiol.">
        <title>Production of haemolysins by strains of the Actinobacillus minor/porcitonsillarum complex.</title>
        <authorList>
            <person name="Arya G."/>
            <person name="Niven D.F."/>
        </authorList>
    </citation>
    <scope>NUCLEOTIDE SEQUENCE [LARGE SCALE GENOMIC DNA]</scope>
    <source>
        <strain evidence="2 3">NM305</strain>
    </source>
</reference>
<dbReference type="Proteomes" id="UP000005532">
    <property type="component" value="Unassembled WGS sequence"/>
</dbReference>
<keyword evidence="1" id="KW-1133">Transmembrane helix</keyword>
<gene>
    <name evidence="2" type="ORF">AM305_09091</name>
</gene>
<keyword evidence="1" id="KW-0472">Membrane</keyword>
<evidence type="ECO:0000256" key="1">
    <source>
        <dbReference type="SAM" id="Phobius"/>
    </source>
</evidence>
<organism evidence="2 3">
    <name type="scientific">Actinobacillus minor NM305</name>
    <dbReference type="NCBI Taxonomy" id="637911"/>
    <lineage>
        <taxon>Bacteria</taxon>
        <taxon>Pseudomonadati</taxon>
        <taxon>Pseudomonadota</taxon>
        <taxon>Gammaproteobacteria</taxon>
        <taxon>Pasteurellales</taxon>
        <taxon>Pasteurellaceae</taxon>
        <taxon>Actinobacillus</taxon>
    </lineage>
</organism>
<evidence type="ECO:0000313" key="2">
    <source>
        <dbReference type="EMBL" id="EER47148.1"/>
    </source>
</evidence>
<accession>C5S1P0</accession>
<name>C5S1P0_9PAST</name>
<sequence length="98" mass="10646">MKQYRFNVLAKLTKTGGKQLLSNIIATSIIDAKNKVKAMHPEAVIYSCVKCEEYIDPKQKLNQAIKSKSDNSENPSSMGSVLLGAAVAAGIGLFFKNK</sequence>
<proteinExistence type="predicted"/>
<feature type="transmembrane region" description="Helical" evidence="1">
    <location>
        <begin position="77"/>
        <end position="95"/>
    </location>
</feature>
<evidence type="ECO:0000313" key="3">
    <source>
        <dbReference type="Proteomes" id="UP000005532"/>
    </source>
</evidence>